<dbReference type="PIRSF" id="PIRSF006421">
    <property type="entry name" value="UCP006421"/>
    <property type="match status" value="1"/>
</dbReference>
<dbReference type="RefSeq" id="WP_090268229.1">
    <property type="nucleotide sequence ID" value="NZ_FOEP01000002.1"/>
</dbReference>
<dbReference type="InterPro" id="IPR003374">
    <property type="entry name" value="ApbE-like_sf"/>
</dbReference>
<keyword evidence="2" id="KW-1185">Reference proteome</keyword>
<dbReference type="InterPro" id="IPR007183">
    <property type="entry name" value="UPF0280"/>
</dbReference>
<dbReference type="EMBL" id="FOEP01000002">
    <property type="protein sequence ID" value="SEP76658.1"/>
    <property type="molecule type" value="Genomic_DNA"/>
</dbReference>
<organism evidence="1 2">
    <name type="scientific">Thalassovita taeanensis</name>
    <dbReference type="NCBI Taxonomy" id="657014"/>
    <lineage>
        <taxon>Bacteria</taxon>
        <taxon>Pseudomonadati</taxon>
        <taxon>Pseudomonadota</taxon>
        <taxon>Alphaproteobacteria</taxon>
        <taxon>Rhodobacterales</taxon>
        <taxon>Roseobacteraceae</taxon>
        <taxon>Thalassovita</taxon>
    </lineage>
</organism>
<reference evidence="1 2" key="1">
    <citation type="submission" date="2016-10" db="EMBL/GenBank/DDBJ databases">
        <authorList>
            <person name="de Groot N.N."/>
        </authorList>
    </citation>
    <scope>NUCLEOTIDE SEQUENCE [LARGE SCALE GENOMIC DNA]</scope>
    <source>
        <strain evidence="1 2">DSM 22007</strain>
    </source>
</reference>
<dbReference type="STRING" id="657014.SAMN04488092_102157"/>
<dbReference type="OrthoDB" id="9814719at2"/>
<dbReference type="AlphaFoldDB" id="A0A1H9AL38"/>
<sequence length="283" mass="28902">MTAQMGPQAVLLPDGRRLHLNHGPIDLIVGAEGDGAQAAQALATARFQTVLQELVAELPALRRPVDTHPFDGSIARKMQAATVPFSPGFITPMAAVAGAVADEVLEALAAAPGLTKAYVNNGGDVAFFMAAGQSVTAAMAEGRVTIDAAAPWCGLATSGWRGRSHSLGIADAVSVVARSAALADAAATMIANAVDLPDHPAVTRTPAHDLAPDSDLGARPVTVDVGSLTADEAHAALDRGTRLASDLLRRGLIGGACLSLNTFSQIVGAAFIPLSNRPETYHA</sequence>
<dbReference type="Gene3D" id="3.10.520.10">
    <property type="entry name" value="ApbE-like domains"/>
    <property type="match status" value="1"/>
</dbReference>
<accession>A0A1H9AL38</accession>
<evidence type="ECO:0000313" key="2">
    <source>
        <dbReference type="Proteomes" id="UP000198634"/>
    </source>
</evidence>
<gene>
    <name evidence="1" type="ORF">SAMN04488092_102157</name>
</gene>
<dbReference type="NCBIfam" id="NF003322">
    <property type="entry name" value="PRK04334.1-2"/>
    <property type="match status" value="1"/>
</dbReference>
<evidence type="ECO:0000313" key="1">
    <source>
        <dbReference type="EMBL" id="SEP76658.1"/>
    </source>
</evidence>
<proteinExistence type="predicted"/>
<dbReference type="SUPFAM" id="SSF143631">
    <property type="entry name" value="ApbE-like"/>
    <property type="match status" value="1"/>
</dbReference>
<name>A0A1H9AL38_9RHOB</name>
<dbReference type="Proteomes" id="UP000198634">
    <property type="component" value="Unassembled WGS sequence"/>
</dbReference>
<protein>
    <submittedName>
        <fullName evidence="1">Uncharacterized protein</fullName>
    </submittedName>
</protein>